<organism evidence="2 3">
    <name type="scientific">Bacteroides humanifaecis</name>
    <dbReference type="NCBI Taxonomy" id="2792859"/>
    <lineage>
        <taxon>Bacteria</taxon>
        <taxon>Pseudomonadati</taxon>
        <taxon>Bacteroidota</taxon>
        <taxon>Bacteroidia</taxon>
        <taxon>Bacteroidales</taxon>
        <taxon>Bacteroidaceae</taxon>
        <taxon>Bacteroides</taxon>
    </lineage>
</organism>
<dbReference type="Proteomes" id="UP001491715">
    <property type="component" value="Unassembled WGS sequence"/>
</dbReference>
<dbReference type="PROSITE" id="PS51257">
    <property type="entry name" value="PROKAR_LIPOPROTEIN"/>
    <property type="match status" value="1"/>
</dbReference>
<evidence type="ECO:0000313" key="3">
    <source>
        <dbReference type="Proteomes" id="UP001491715"/>
    </source>
</evidence>
<proteinExistence type="predicted"/>
<protein>
    <recommendedName>
        <fullName evidence="4">Lipoprotein</fullName>
    </recommendedName>
</protein>
<evidence type="ECO:0000313" key="2">
    <source>
        <dbReference type="EMBL" id="MEO4938378.1"/>
    </source>
</evidence>
<reference evidence="2 3" key="1">
    <citation type="submission" date="2024-05" db="EMBL/GenBank/DDBJ databases">
        <title>Human gut microbiome strain richness.</title>
        <authorList>
            <person name="Chen-Liaw A."/>
        </authorList>
    </citation>
    <scope>NUCLEOTIDE SEQUENCE [LARGE SCALE GENOMIC DNA]</scope>
    <source>
        <strain evidence="2 3">1001271st1_B1_1001271B_150615</strain>
    </source>
</reference>
<accession>A0ABV0HWL0</accession>
<comment type="caution">
    <text evidence="2">The sequence shown here is derived from an EMBL/GenBank/DDBJ whole genome shotgun (WGS) entry which is preliminary data.</text>
</comment>
<keyword evidence="1" id="KW-0732">Signal</keyword>
<evidence type="ECO:0008006" key="4">
    <source>
        <dbReference type="Google" id="ProtNLM"/>
    </source>
</evidence>
<evidence type="ECO:0000256" key="1">
    <source>
        <dbReference type="SAM" id="SignalP"/>
    </source>
</evidence>
<dbReference type="RefSeq" id="WP_119961983.1">
    <property type="nucleotide sequence ID" value="NZ_CP084680.1"/>
</dbReference>
<feature type="signal peptide" evidence="1">
    <location>
        <begin position="1"/>
        <end position="19"/>
    </location>
</feature>
<sequence length="470" mass="53130">MKTLKQKMLSVLFVGLAIASCTHDFSEGFRPPEMKLTVSEARTAFEREADALDIVPFGAGAVTRSLDDDIVITPLWNEAVSFSDAEGAYVVVPFNLPLGKIFARKQFDEEIPEDEKFANTDIRLFIEKKHENEYLYSIIHLTGNYSYVMEESNDMASLRLDDLASFSGSIRHYSLQGEMMWGDIYHHGRIVGKISAIPEPSREELDSLRDNRGSVRPRGYVTRCDPHLVEYEICYHTGYPTAEGIVETHVECHFEYRWEEYCYQIWVEDGTDNYRCPNCGDPNCNGSCRPTPPDPDGGDVQPVLSQKAQAIKKKLDVTFAGLIDNIKKVVRMKEGKTGDGNLAEGVSDKATISEILYKNVPLTLTFNSSLTELQLMIVMAHEYTHLELLEKSRTAGSSNEFALKEPELLSAINNSSEPTDWGKINDGHHEYMGSHVERWKNVYEVLSPVRVRTSISMENGEEGLRVLMRF</sequence>
<name>A0ABV0HWL0_9BACE</name>
<feature type="chain" id="PRO_5046003044" description="Lipoprotein" evidence="1">
    <location>
        <begin position="20"/>
        <end position="470"/>
    </location>
</feature>
<gene>
    <name evidence="2" type="ORF">ABHZ06_10950</name>
</gene>
<dbReference type="EMBL" id="JBDQBE010000010">
    <property type="protein sequence ID" value="MEO4938378.1"/>
    <property type="molecule type" value="Genomic_DNA"/>
</dbReference>
<keyword evidence="3" id="KW-1185">Reference proteome</keyword>